<evidence type="ECO:0000256" key="5">
    <source>
        <dbReference type="ARBA" id="ARBA00023125"/>
    </source>
</evidence>
<dbReference type="GO" id="GO:0005524">
    <property type="term" value="F:ATP binding"/>
    <property type="evidence" value="ECO:0007669"/>
    <property type="project" value="UniProtKB-KW"/>
</dbReference>
<dbReference type="Gene3D" id="3.30.450.40">
    <property type="match status" value="1"/>
</dbReference>
<evidence type="ECO:0000256" key="3">
    <source>
        <dbReference type="ARBA" id="ARBA00023012"/>
    </source>
</evidence>
<dbReference type="SUPFAM" id="SSF52540">
    <property type="entry name" value="P-loop containing nucleoside triphosphate hydrolases"/>
    <property type="match status" value="1"/>
</dbReference>
<protein>
    <submittedName>
        <fullName evidence="9">ATPase AAA</fullName>
    </submittedName>
</protein>
<dbReference type="InterPro" id="IPR009057">
    <property type="entry name" value="Homeodomain-like_sf"/>
</dbReference>
<dbReference type="PANTHER" id="PTHR32071:SF77">
    <property type="entry name" value="TRANSCRIPTIONAL REGULATORY PROTEIN"/>
    <property type="match status" value="1"/>
</dbReference>
<accession>A0A2M6UEW3</accession>
<dbReference type="InterPro" id="IPR025943">
    <property type="entry name" value="Sigma_54_int_dom_ATP-bd_2"/>
</dbReference>
<dbReference type="Gene3D" id="1.10.8.60">
    <property type="match status" value="1"/>
</dbReference>
<dbReference type="Pfam" id="PF00158">
    <property type="entry name" value="Sigma54_activat"/>
    <property type="match status" value="1"/>
</dbReference>
<dbReference type="InterPro" id="IPR029016">
    <property type="entry name" value="GAF-like_dom_sf"/>
</dbReference>
<evidence type="ECO:0000256" key="6">
    <source>
        <dbReference type="ARBA" id="ARBA00023159"/>
    </source>
</evidence>
<dbReference type="Pfam" id="PF25601">
    <property type="entry name" value="AAA_lid_14"/>
    <property type="match status" value="1"/>
</dbReference>
<evidence type="ECO:0000313" key="9">
    <source>
        <dbReference type="EMBL" id="PIT03123.1"/>
    </source>
</evidence>
<keyword evidence="6" id="KW-0010">Activator</keyword>
<dbReference type="PROSITE" id="PS00675">
    <property type="entry name" value="SIGMA54_INTERACT_1"/>
    <property type="match status" value="1"/>
</dbReference>
<name>A0A2M6UEW3_9BRAD</name>
<comment type="caution">
    <text evidence="9">The sequence shown here is derived from an EMBL/GenBank/DDBJ whole genome shotgun (WGS) entry which is preliminary data.</text>
</comment>
<dbReference type="PROSITE" id="PS50045">
    <property type="entry name" value="SIGMA54_INTERACT_4"/>
    <property type="match status" value="1"/>
</dbReference>
<dbReference type="GO" id="GO:0000160">
    <property type="term" value="P:phosphorelay signal transduction system"/>
    <property type="evidence" value="ECO:0007669"/>
    <property type="project" value="UniProtKB-KW"/>
</dbReference>
<dbReference type="CDD" id="cd00009">
    <property type="entry name" value="AAA"/>
    <property type="match status" value="1"/>
</dbReference>
<evidence type="ECO:0000256" key="4">
    <source>
        <dbReference type="ARBA" id="ARBA00023015"/>
    </source>
</evidence>
<dbReference type="RefSeq" id="WP_174719023.1">
    <property type="nucleotide sequence ID" value="NZ_LFJC01000003.1"/>
</dbReference>
<organism evidence="9 10">
    <name type="scientific">Bradyrhizobium nitroreducens</name>
    <dbReference type="NCBI Taxonomy" id="709803"/>
    <lineage>
        <taxon>Bacteria</taxon>
        <taxon>Pseudomonadati</taxon>
        <taxon>Pseudomonadota</taxon>
        <taxon>Alphaproteobacteria</taxon>
        <taxon>Hyphomicrobiales</taxon>
        <taxon>Nitrobacteraceae</taxon>
        <taxon>Bradyrhizobium</taxon>
    </lineage>
</organism>
<keyword evidence="3" id="KW-0902">Two-component regulatory system</keyword>
<reference evidence="9 10" key="1">
    <citation type="submission" date="2015-06" db="EMBL/GenBank/DDBJ databases">
        <title>Comparative genome analysis of nirS-carrying Bradyrhizobium sp. strains.</title>
        <authorList>
            <person name="Ishii S."/>
            <person name="Jang J."/>
            <person name="Nishizawa T."/>
            <person name="Senoo K."/>
        </authorList>
    </citation>
    <scope>NUCLEOTIDE SEQUENCE [LARGE SCALE GENOMIC DNA]</scope>
    <source>
        <strain evidence="9 10">TSA1</strain>
    </source>
</reference>
<evidence type="ECO:0000256" key="1">
    <source>
        <dbReference type="ARBA" id="ARBA00022741"/>
    </source>
</evidence>
<evidence type="ECO:0000259" key="8">
    <source>
        <dbReference type="PROSITE" id="PS50045"/>
    </source>
</evidence>
<keyword evidence="5" id="KW-0238">DNA-binding</keyword>
<dbReference type="EMBL" id="LFJC01000003">
    <property type="protein sequence ID" value="PIT03123.1"/>
    <property type="molecule type" value="Genomic_DNA"/>
</dbReference>
<dbReference type="GO" id="GO:0043565">
    <property type="term" value="F:sequence-specific DNA binding"/>
    <property type="evidence" value="ECO:0007669"/>
    <property type="project" value="InterPro"/>
</dbReference>
<keyword evidence="1" id="KW-0547">Nucleotide-binding</keyword>
<keyword evidence="10" id="KW-1185">Reference proteome</keyword>
<sequence>MASLSASNHVARVLSVANHVADVDASSRIANSWRRCLVNHKLDPARQGPPQTLTEAEIRHVAGPMEETIRLATPELDDLARVLRDAGYCVNLADANATMLFSRLPGEADARLFMDWKIYTGSNFAEACEGTNGLGTCLAEQKPILVHRDEHFRAQWHMFSCAVAPLFDHAGHLAGAINITSCREDLERAAHQLALAVTMEATRRMEGAIFRDHFRNAWIATVPGDGGSGLLAYDDDRRIVGACRSARALLGLTDGLIASGIDLSRYVKFDHSRGVDELVELRRADGRPVGRSHVAPPLRAKSMAPRREAPVGRFDALHRLAGHDPAMVKSVKRLGAVIDHDLPVLLQGETGVGKDVFARAIHAASNRARNDYVALNCAAMPESLIDAELFGYEAGAFTGARRDGSKGLIVQAHGGTLFLDEIGDMPIALQTRLLRVLENREVWPLGALKPVAVDIRLISATHRDLGRMAEEGAFRADLYFRLRGMEVRLPALRDRADRDDIIRQIAREEAPGCRLSSEAWAQLAAYPYPGNMRQLRHVLRLAGCTAENGVITDADLDLPPFGGRTEPDLEASERATIVEALRKHGGRVTEAARALKLSRATLYRKIKQLKIETAQ</sequence>
<dbReference type="PRINTS" id="PR01590">
    <property type="entry name" value="HTHFIS"/>
</dbReference>
<dbReference type="PROSITE" id="PS00676">
    <property type="entry name" value="SIGMA54_INTERACT_2"/>
    <property type="match status" value="1"/>
</dbReference>
<feature type="domain" description="Sigma-54 factor interaction" evidence="8">
    <location>
        <begin position="320"/>
        <end position="544"/>
    </location>
</feature>
<dbReference type="Pfam" id="PF01590">
    <property type="entry name" value="GAF"/>
    <property type="match status" value="1"/>
</dbReference>
<dbReference type="Gene3D" id="1.10.10.60">
    <property type="entry name" value="Homeodomain-like"/>
    <property type="match status" value="1"/>
</dbReference>
<keyword evidence="2" id="KW-0067">ATP-binding</keyword>
<dbReference type="GO" id="GO:0006355">
    <property type="term" value="P:regulation of DNA-templated transcription"/>
    <property type="evidence" value="ECO:0007669"/>
    <property type="project" value="InterPro"/>
</dbReference>
<keyword evidence="4" id="KW-0805">Transcription regulation</keyword>
<dbReference type="PROSITE" id="PS00688">
    <property type="entry name" value="SIGMA54_INTERACT_3"/>
    <property type="match status" value="1"/>
</dbReference>
<evidence type="ECO:0000256" key="7">
    <source>
        <dbReference type="ARBA" id="ARBA00023163"/>
    </source>
</evidence>
<dbReference type="InterPro" id="IPR002197">
    <property type="entry name" value="HTH_Fis"/>
</dbReference>
<dbReference type="InterPro" id="IPR025944">
    <property type="entry name" value="Sigma_54_int_dom_CS"/>
</dbReference>
<dbReference type="PANTHER" id="PTHR32071">
    <property type="entry name" value="TRANSCRIPTIONAL REGULATORY PROTEIN"/>
    <property type="match status" value="1"/>
</dbReference>
<dbReference type="SMART" id="SM00382">
    <property type="entry name" value="AAA"/>
    <property type="match status" value="1"/>
</dbReference>
<evidence type="ECO:0000256" key="2">
    <source>
        <dbReference type="ARBA" id="ARBA00022840"/>
    </source>
</evidence>
<dbReference type="Proteomes" id="UP000228930">
    <property type="component" value="Unassembled WGS sequence"/>
</dbReference>
<dbReference type="InterPro" id="IPR003593">
    <property type="entry name" value="AAA+_ATPase"/>
</dbReference>
<dbReference type="InterPro" id="IPR058031">
    <property type="entry name" value="AAA_lid_NorR"/>
</dbReference>
<dbReference type="Gene3D" id="3.40.50.300">
    <property type="entry name" value="P-loop containing nucleotide triphosphate hydrolases"/>
    <property type="match status" value="1"/>
</dbReference>
<dbReference type="InterPro" id="IPR003018">
    <property type="entry name" value="GAF"/>
</dbReference>
<keyword evidence="7" id="KW-0804">Transcription</keyword>
<dbReference type="SUPFAM" id="SSF46689">
    <property type="entry name" value="Homeodomain-like"/>
    <property type="match status" value="1"/>
</dbReference>
<dbReference type="FunFam" id="3.40.50.300:FF:000006">
    <property type="entry name" value="DNA-binding transcriptional regulator NtrC"/>
    <property type="match status" value="1"/>
</dbReference>
<gene>
    <name evidence="9" type="ORF">TSA1_21960</name>
</gene>
<dbReference type="InterPro" id="IPR027417">
    <property type="entry name" value="P-loop_NTPase"/>
</dbReference>
<dbReference type="InterPro" id="IPR002078">
    <property type="entry name" value="Sigma_54_int"/>
</dbReference>
<dbReference type="InterPro" id="IPR025662">
    <property type="entry name" value="Sigma_54_int_dom_ATP-bd_1"/>
</dbReference>
<proteinExistence type="predicted"/>
<dbReference type="SUPFAM" id="SSF55781">
    <property type="entry name" value="GAF domain-like"/>
    <property type="match status" value="1"/>
</dbReference>
<dbReference type="Pfam" id="PF02954">
    <property type="entry name" value="HTH_8"/>
    <property type="match status" value="1"/>
</dbReference>
<evidence type="ECO:0000313" key="10">
    <source>
        <dbReference type="Proteomes" id="UP000228930"/>
    </source>
</evidence>
<dbReference type="AlphaFoldDB" id="A0A2M6UEW3"/>